<dbReference type="AlphaFoldDB" id="A0A8W8M2X7"/>
<keyword evidence="1" id="KW-0472">Membrane</keyword>
<dbReference type="OrthoDB" id="6105732at2759"/>
<accession>A0A8W8M2X7</accession>
<proteinExistence type="predicted"/>
<dbReference type="Proteomes" id="UP000005408">
    <property type="component" value="Unassembled WGS sequence"/>
</dbReference>
<sequence length="136" mass="15647">MFGGIILGVIFTAVIAILIVKKIRTNIKEREEPVVMFANERLYNFAKVVENEDNNVFQTNDKTKIVVKVSPIACQERGLIYSSMTRNTRIEQHMEDVYNHLREEEKHETDDDHYDHACAASYLGTKEPPSIYSSKP</sequence>
<name>A0A8W8M2X7_MAGGI</name>
<evidence type="ECO:0000256" key="1">
    <source>
        <dbReference type="SAM" id="Phobius"/>
    </source>
</evidence>
<evidence type="ECO:0000313" key="3">
    <source>
        <dbReference type="Proteomes" id="UP000005408"/>
    </source>
</evidence>
<keyword evidence="3" id="KW-1185">Reference proteome</keyword>
<protein>
    <submittedName>
        <fullName evidence="2">Uncharacterized protein</fullName>
    </submittedName>
</protein>
<evidence type="ECO:0000313" key="2">
    <source>
        <dbReference type="EnsemblMetazoa" id="G30724.1:cds"/>
    </source>
</evidence>
<feature type="transmembrane region" description="Helical" evidence="1">
    <location>
        <begin position="6"/>
        <end position="23"/>
    </location>
</feature>
<dbReference type="EnsemblMetazoa" id="G30724.1">
    <property type="protein sequence ID" value="G30724.1:cds"/>
    <property type="gene ID" value="G30724"/>
</dbReference>
<keyword evidence="1" id="KW-0812">Transmembrane</keyword>
<reference evidence="2" key="1">
    <citation type="submission" date="2022-08" db="UniProtKB">
        <authorList>
            <consortium name="EnsemblMetazoa"/>
        </authorList>
    </citation>
    <scope>IDENTIFICATION</scope>
    <source>
        <strain evidence="2">05x7-T-G4-1.051#20</strain>
    </source>
</reference>
<keyword evidence="1" id="KW-1133">Transmembrane helix</keyword>
<organism evidence="2 3">
    <name type="scientific">Magallana gigas</name>
    <name type="common">Pacific oyster</name>
    <name type="synonym">Crassostrea gigas</name>
    <dbReference type="NCBI Taxonomy" id="29159"/>
    <lineage>
        <taxon>Eukaryota</taxon>
        <taxon>Metazoa</taxon>
        <taxon>Spiralia</taxon>
        <taxon>Lophotrochozoa</taxon>
        <taxon>Mollusca</taxon>
        <taxon>Bivalvia</taxon>
        <taxon>Autobranchia</taxon>
        <taxon>Pteriomorphia</taxon>
        <taxon>Ostreida</taxon>
        <taxon>Ostreoidea</taxon>
        <taxon>Ostreidae</taxon>
        <taxon>Magallana</taxon>
    </lineage>
</organism>